<dbReference type="Proteomes" id="UP000001410">
    <property type="component" value="Chromosome"/>
</dbReference>
<dbReference type="HOGENOM" id="CLU_805933_0_0_6"/>
<keyword evidence="2" id="KW-1185">Reference proteome</keyword>
<gene>
    <name evidence="1" type="ordered locus">c4712</name>
</gene>
<dbReference type="STRING" id="199310.c4712"/>
<accession>A0A0H2VF98</accession>
<dbReference type="EMBL" id="AE014075">
    <property type="protein sequence ID" value="AAN83145.1"/>
    <property type="molecule type" value="Genomic_DNA"/>
</dbReference>
<reference evidence="1 2" key="1">
    <citation type="journal article" date="2002" name="Proc. Natl. Acad. Sci. U.S.A.">
        <title>Extensive mosaic structure revealed by the complete genome sequence of uropathogenic Escherichia coli.</title>
        <authorList>
            <person name="Welch R.A."/>
            <person name="Burland V."/>
            <person name="Plunkett G.III."/>
            <person name="Redford P."/>
            <person name="Roesch P."/>
            <person name="Rasko D."/>
            <person name="Buckles E.L."/>
            <person name="Liou S.R."/>
            <person name="Boutin A."/>
            <person name="Hackett J."/>
            <person name="Stroud D."/>
            <person name="Mayhew G.F."/>
            <person name="Rose D.J."/>
            <person name="Zhou S."/>
            <person name="Schwartz D.C."/>
            <person name="Perna N.T."/>
            <person name="Mobley H.L."/>
            <person name="Donnenberg M.S."/>
            <person name="Blattner F.R."/>
        </authorList>
    </citation>
    <scope>NUCLEOTIDE SEQUENCE [LARGE SCALE GENOMIC DNA]</scope>
    <source>
        <strain evidence="2">CFT073 / ATCC 700928 / UPEC</strain>
    </source>
</reference>
<evidence type="ECO:0000313" key="2">
    <source>
        <dbReference type="Proteomes" id="UP000001410"/>
    </source>
</evidence>
<sequence>MTSVLAAVHKDAFANDISGEVVQQGRNYRTLIDGRQVVEQRQAQQALALFGGVAIFAVELTKAFPRRATVQRNVMEHRHDFRFFQKVNQCAPVSNIPQFNVEHMRVLHAAIGNRRQLDTPIFCQRRQRIVVVLPQRQTLLVDTIRSFQLRPQVRSLQIGHQIAGANIAPGIFIDLTTEELAAVCAFFTDDLGSFDQRFIVNQRRAAFTTRRVVFGFMEAKAANMTNGSQRTPFVSGHHALSGIFHHKQIMLLRQRHNGVHFAGHTRVMDRHDNARFVGDRRFNQRFVDVHGVRANIHKDDFRATQHKGIGGGDKGVARHDHFIARLDIEQQRRHLQRSGTGWRQ</sequence>
<organism evidence="1 2">
    <name type="scientific">Escherichia coli O6:H1 (strain CFT073 / ATCC 700928 / UPEC)</name>
    <dbReference type="NCBI Taxonomy" id="199310"/>
    <lineage>
        <taxon>Bacteria</taxon>
        <taxon>Pseudomonadati</taxon>
        <taxon>Pseudomonadota</taxon>
        <taxon>Gammaproteobacteria</taxon>
        <taxon>Enterobacterales</taxon>
        <taxon>Enterobacteriaceae</taxon>
        <taxon>Escherichia</taxon>
    </lineage>
</organism>
<dbReference type="KEGG" id="ecc:c4712"/>
<protein>
    <submittedName>
        <fullName evidence="1">Uncharacterized protein</fullName>
    </submittedName>
</protein>
<proteinExistence type="predicted"/>
<dbReference type="AlphaFoldDB" id="A0A0H2VF98"/>
<name>A0A0H2VF98_ECOL6</name>
<evidence type="ECO:0000313" key="1">
    <source>
        <dbReference type="EMBL" id="AAN83145.1"/>
    </source>
</evidence>